<name>A0ABS6B209_9NOCA</name>
<sequence length="81" mass="8471">MHAWRIAFTTVDPAGRPEVAVTTLLVPQGEWTGPGPRPAVSLQTPEDSAESGCAPSVTLARTVGGDERDLLARGLDDCGSR</sequence>
<gene>
    <name evidence="2" type="ORF">KO481_22470</name>
</gene>
<dbReference type="Gene3D" id="3.40.50.1820">
    <property type="entry name" value="alpha/beta hydrolase"/>
    <property type="match status" value="1"/>
</dbReference>
<evidence type="ECO:0000313" key="2">
    <source>
        <dbReference type="EMBL" id="MBU3064284.1"/>
    </source>
</evidence>
<organism evidence="2 3">
    <name type="scientific">Nocardia albiluteola</name>
    <dbReference type="NCBI Taxonomy" id="2842303"/>
    <lineage>
        <taxon>Bacteria</taxon>
        <taxon>Bacillati</taxon>
        <taxon>Actinomycetota</taxon>
        <taxon>Actinomycetes</taxon>
        <taxon>Mycobacteriales</taxon>
        <taxon>Nocardiaceae</taxon>
        <taxon>Nocardia</taxon>
    </lineage>
</organism>
<evidence type="ECO:0000313" key="3">
    <source>
        <dbReference type="Proteomes" id="UP000733379"/>
    </source>
</evidence>
<feature type="region of interest" description="Disordered" evidence="1">
    <location>
        <begin position="28"/>
        <end position="61"/>
    </location>
</feature>
<reference evidence="2 3" key="1">
    <citation type="submission" date="2021-06" db="EMBL/GenBank/DDBJ databases">
        <title>Actinomycetes sequencing.</title>
        <authorList>
            <person name="Shan Q."/>
        </authorList>
    </citation>
    <scope>NUCLEOTIDE SEQUENCE [LARGE SCALE GENOMIC DNA]</scope>
    <source>
        <strain evidence="2 3">NEAU-G5</strain>
    </source>
</reference>
<dbReference type="EMBL" id="JAHKNI010000007">
    <property type="protein sequence ID" value="MBU3064284.1"/>
    <property type="molecule type" value="Genomic_DNA"/>
</dbReference>
<keyword evidence="3" id="KW-1185">Reference proteome</keyword>
<evidence type="ECO:0000256" key="1">
    <source>
        <dbReference type="SAM" id="MobiDB-lite"/>
    </source>
</evidence>
<comment type="caution">
    <text evidence="2">The sequence shown here is derived from an EMBL/GenBank/DDBJ whole genome shotgun (WGS) entry which is preliminary data.</text>
</comment>
<protein>
    <submittedName>
        <fullName evidence="2">Uncharacterized protein</fullName>
    </submittedName>
</protein>
<proteinExistence type="predicted"/>
<dbReference type="Proteomes" id="UP000733379">
    <property type="component" value="Unassembled WGS sequence"/>
</dbReference>
<dbReference type="RefSeq" id="WP_215919364.1">
    <property type="nucleotide sequence ID" value="NZ_JAHKNI010000007.1"/>
</dbReference>
<accession>A0ABS6B209</accession>
<dbReference type="InterPro" id="IPR029058">
    <property type="entry name" value="AB_hydrolase_fold"/>
</dbReference>